<keyword evidence="2" id="KW-1185">Reference proteome</keyword>
<protein>
    <submittedName>
        <fullName evidence="1">Uncharacterized protein</fullName>
    </submittedName>
</protein>
<reference evidence="1" key="1">
    <citation type="submission" date="2017-08" db="EMBL/GenBank/DDBJ databases">
        <title>Complete Genome Sequence of Francisella noatunensis subsp. orientalis strain FNO190.</title>
        <authorList>
            <person name="Pereira F.L."/>
            <person name="Goncalves L.A."/>
            <person name="Guilherme T.C."/>
            <person name="Soares S.C."/>
            <person name="Dorella F.A."/>
            <person name="Carvalho A.F."/>
            <person name="Leibowitz M.P."/>
            <person name="Leal C.A.G."/>
            <person name="Azevedo V.A.C."/>
            <person name="Figueiredo H.C.P."/>
        </authorList>
    </citation>
    <scope>NUCLEOTIDE SEQUENCE</scope>
    <source>
        <strain evidence="1">FNO190</strain>
    </source>
</reference>
<proteinExistence type="predicted"/>
<name>A0ABN4GZV8_9GAMM</name>
<accession>A0ABN4GZV8</accession>
<dbReference type="EMBL" id="CP011923">
    <property type="protein sequence ID" value="AKN88943.1"/>
    <property type="molecule type" value="Genomic_DNA"/>
</dbReference>
<gene>
    <name evidence="1" type="ORF">FNO190_1285</name>
</gene>
<sequence length="50" mass="5358">MFLISMASSLGAIVSTLGFFVNALHQSLLSSSNTKLPILSIGTRLQLNHQ</sequence>
<dbReference type="Proteomes" id="UP000035930">
    <property type="component" value="Chromosome"/>
</dbReference>
<evidence type="ECO:0000313" key="2">
    <source>
        <dbReference type="Proteomes" id="UP000035930"/>
    </source>
</evidence>
<organism evidence="1 2">
    <name type="scientific">Francisella orientalis</name>
    <dbReference type="NCBI Taxonomy" id="299583"/>
    <lineage>
        <taxon>Bacteria</taxon>
        <taxon>Pseudomonadati</taxon>
        <taxon>Pseudomonadota</taxon>
        <taxon>Gammaproteobacteria</taxon>
        <taxon>Thiotrichales</taxon>
        <taxon>Francisellaceae</taxon>
        <taxon>Francisella</taxon>
    </lineage>
</organism>
<evidence type="ECO:0000313" key="1">
    <source>
        <dbReference type="EMBL" id="AKN88943.1"/>
    </source>
</evidence>